<reference evidence="5 6" key="1">
    <citation type="journal article" date="2015" name="Stand. Genomic Sci.">
        <title>Genomic Encyclopedia of Bacterial and Archaeal Type Strains, Phase III: the genomes of soil and plant-associated and newly described type strains.</title>
        <authorList>
            <person name="Whitman W.B."/>
            <person name="Woyke T."/>
            <person name="Klenk H.P."/>
            <person name="Zhou Y."/>
            <person name="Lilburn T.G."/>
            <person name="Beck B.J."/>
            <person name="De Vos P."/>
            <person name="Vandamme P."/>
            <person name="Eisen J.A."/>
            <person name="Garrity G."/>
            <person name="Hugenholtz P."/>
            <person name="Kyrpides N.C."/>
        </authorList>
    </citation>
    <scope>NUCLEOTIDE SEQUENCE [LARGE SCALE GENOMIC DNA]</scope>
    <source>
        <strain evidence="5 6">S2T63</strain>
    </source>
</reference>
<dbReference type="EMBL" id="RCDB01000003">
    <property type="protein sequence ID" value="RLK47770.1"/>
    <property type="molecule type" value="Genomic_DNA"/>
</dbReference>
<feature type="region of interest" description="Disordered" evidence="2">
    <location>
        <begin position="1"/>
        <end position="39"/>
    </location>
</feature>
<feature type="transmembrane region" description="Helical" evidence="3">
    <location>
        <begin position="143"/>
        <end position="164"/>
    </location>
</feature>
<evidence type="ECO:0000256" key="2">
    <source>
        <dbReference type="SAM" id="MobiDB-lite"/>
    </source>
</evidence>
<keyword evidence="3" id="KW-0472">Membrane</keyword>
<keyword evidence="6" id="KW-1185">Reference proteome</keyword>
<evidence type="ECO:0000259" key="4">
    <source>
        <dbReference type="Pfam" id="PF03816"/>
    </source>
</evidence>
<dbReference type="RefSeq" id="WP_422385799.1">
    <property type="nucleotide sequence ID" value="NZ_RCDB01000003.1"/>
</dbReference>
<evidence type="ECO:0000313" key="5">
    <source>
        <dbReference type="EMBL" id="RLK47770.1"/>
    </source>
</evidence>
<dbReference type="NCBIfam" id="TIGR00350">
    <property type="entry name" value="lytR_cpsA_psr"/>
    <property type="match status" value="1"/>
</dbReference>
<protein>
    <submittedName>
        <fullName evidence="5">LytR family transcriptional attenuator</fullName>
    </submittedName>
</protein>
<accession>A0A498C3R8</accession>
<feature type="transmembrane region" description="Helical" evidence="3">
    <location>
        <begin position="47"/>
        <end position="66"/>
    </location>
</feature>
<feature type="domain" description="Cell envelope-related transcriptional attenuator" evidence="4">
    <location>
        <begin position="213"/>
        <end position="407"/>
    </location>
</feature>
<dbReference type="InterPro" id="IPR004474">
    <property type="entry name" value="LytR_CpsA_psr"/>
</dbReference>
<dbReference type="PANTHER" id="PTHR33392">
    <property type="entry name" value="POLYISOPRENYL-TEICHOIC ACID--PEPTIDOGLYCAN TEICHOIC ACID TRANSFERASE TAGU"/>
    <property type="match status" value="1"/>
</dbReference>
<sequence>MSVATPPRPASPGSVPEAPALSSAGALDDRPLRHPNTRSPQVMTRRAWWLIALNFLLPGSAQVLAGNRKLGRVGLTATILVWVFVVAAVLALLLAPTVLSTVFTQGWVLLALQILLLAYAVLWVVLLIDTLRLVRLVRTRPRARAGIAVLAIAGTVLASGTAVYGAQQLLGPAREALGAIFANNAPPVPPSDGYYNFLLLGADSGLGRDSMRFDSISVVSVNAASGAVTITGIPRDLQNVPFSEGPMQELYPNGLEGHSSQTCGWGAGINQLMNAVETCQPNRGADIYPDAATSHTTPAVEATRDAAQGILGIEIPYYVFVDMKGFADIVDALGGVDITVQERLPEGGGPTYHNQPAEEWATGWIEAGPQHMDGDTAQWYARSRYTTSDWDRMRRQRELQQAILAQANPQNVLTHFGEIAKAGQDLVQTDIPDALLPFLIDLALKAKEQPVQTIELTPEGLQVYGVPGFDPDAPDADDWAFIRDLVQTTLHPPTPTPTPQP</sequence>
<dbReference type="AlphaFoldDB" id="A0A498C3R8"/>
<evidence type="ECO:0000256" key="1">
    <source>
        <dbReference type="ARBA" id="ARBA00006068"/>
    </source>
</evidence>
<keyword evidence="3" id="KW-1133">Transmembrane helix</keyword>
<dbReference type="Proteomes" id="UP000273158">
    <property type="component" value="Unassembled WGS sequence"/>
</dbReference>
<dbReference type="InterPro" id="IPR050922">
    <property type="entry name" value="LytR/CpsA/Psr_CW_biosynth"/>
</dbReference>
<feature type="transmembrane region" description="Helical" evidence="3">
    <location>
        <begin position="107"/>
        <end position="131"/>
    </location>
</feature>
<comment type="caution">
    <text evidence="5">The sequence shown here is derived from an EMBL/GenBank/DDBJ whole genome shotgun (WGS) entry which is preliminary data.</text>
</comment>
<feature type="transmembrane region" description="Helical" evidence="3">
    <location>
        <begin position="73"/>
        <end position="95"/>
    </location>
</feature>
<dbReference type="Gene3D" id="3.40.630.190">
    <property type="entry name" value="LCP protein"/>
    <property type="match status" value="1"/>
</dbReference>
<proteinExistence type="inferred from homology"/>
<dbReference type="PANTHER" id="PTHR33392:SF6">
    <property type="entry name" value="POLYISOPRENYL-TEICHOIC ACID--PEPTIDOGLYCAN TEICHOIC ACID TRANSFERASE TAGU"/>
    <property type="match status" value="1"/>
</dbReference>
<comment type="similarity">
    <text evidence="1">Belongs to the LytR/CpsA/Psr (LCP) family.</text>
</comment>
<evidence type="ECO:0000256" key="3">
    <source>
        <dbReference type="SAM" id="Phobius"/>
    </source>
</evidence>
<organism evidence="5 6">
    <name type="scientific">Microbacterium telephonicum</name>
    <dbReference type="NCBI Taxonomy" id="1714841"/>
    <lineage>
        <taxon>Bacteria</taxon>
        <taxon>Bacillati</taxon>
        <taxon>Actinomycetota</taxon>
        <taxon>Actinomycetes</taxon>
        <taxon>Micrococcales</taxon>
        <taxon>Microbacteriaceae</taxon>
        <taxon>Microbacterium</taxon>
    </lineage>
</organism>
<gene>
    <name evidence="5" type="ORF">C7474_2367</name>
</gene>
<feature type="compositionally biased region" description="Pro residues" evidence="2">
    <location>
        <begin position="1"/>
        <end position="10"/>
    </location>
</feature>
<name>A0A498C3R8_9MICO</name>
<evidence type="ECO:0000313" key="6">
    <source>
        <dbReference type="Proteomes" id="UP000273158"/>
    </source>
</evidence>
<dbReference type="Pfam" id="PF03816">
    <property type="entry name" value="LytR_cpsA_psr"/>
    <property type="match status" value="1"/>
</dbReference>
<keyword evidence="3" id="KW-0812">Transmembrane</keyword>